<comment type="caution">
    <text evidence="1">The sequence shown here is derived from an EMBL/GenBank/DDBJ whole genome shotgun (WGS) entry which is preliminary data.</text>
</comment>
<name>A0A246J0I3_9BURK</name>
<sequence>MLLDLNDPKSIAQWWSVFPERHGALLRDWERRRPDVRGPIGQARRIIQADPVRRGQLERFEGASASRSFSVAVPSHDEMAAGELTSDADTVEVEAQD</sequence>
<keyword evidence="2" id="KW-1185">Reference proteome</keyword>
<protein>
    <submittedName>
        <fullName evidence="1">Uncharacterized protein</fullName>
    </submittedName>
</protein>
<proteinExistence type="predicted"/>
<organism evidence="1 2">
    <name type="scientific">Roseateles aquatilis</name>
    <dbReference type="NCBI Taxonomy" id="431061"/>
    <lineage>
        <taxon>Bacteria</taxon>
        <taxon>Pseudomonadati</taxon>
        <taxon>Pseudomonadota</taxon>
        <taxon>Betaproteobacteria</taxon>
        <taxon>Burkholderiales</taxon>
        <taxon>Sphaerotilaceae</taxon>
        <taxon>Roseateles</taxon>
    </lineage>
</organism>
<dbReference type="Proteomes" id="UP000197468">
    <property type="component" value="Unassembled WGS sequence"/>
</dbReference>
<evidence type="ECO:0000313" key="1">
    <source>
        <dbReference type="EMBL" id="OWQ85694.1"/>
    </source>
</evidence>
<gene>
    <name evidence="1" type="ORF">CDN99_21695</name>
</gene>
<dbReference type="EMBL" id="NIOF01000012">
    <property type="protein sequence ID" value="OWQ85694.1"/>
    <property type="molecule type" value="Genomic_DNA"/>
</dbReference>
<accession>A0A246J0I3</accession>
<reference evidence="1 2" key="1">
    <citation type="journal article" date="2008" name="Int. J. Syst. Evol. Microbiol.">
        <title>Description of Roseateles aquatilis sp. nov. and Roseateles terrae sp. nov., in the class Betaproteobacteria, and emended description of the genus Roseateles.</title>
        <authorList>
            <person name="Gomila M."/>
            <person name="Bowien B."/>
            <person name="Falsen E."/>
            <person name="Moore E.R."/>
            <person name="Lalucat J."/>
        </authorList>
    </citation>
    <scope>NUCLEOTIDE SEQUENCE [LARGE SCALE GENOMIC DNA]</scope>
    <source>
        <strain evidence="1 2">CCUG 48205</strain>
    </source>
</reference>
<evidence type="ECO:0000313" key="2">
    <source>
        <dbReference type="Proteomes" id="UP000197468"/>
    </source>
</evidence>
<dbReference type="AlphaFoldDB" id="A0A246J0I3"/>